<name>A0A6P1QSR5_9FLAO</name>
<evidence type="ECO:0000313" key="21">
    <source>
        <dbReference type="EMBL" id="QHN64518.1"/>
    </source>
</evidence>
<dbReference type="PANTHER" id="PTHR11709:SF394">
    <property type="entry name" value="FI03373P-RELATED"/>
    <property type="match status" value="1"/>
</dbReference>
<dbReference type="InterPro" id="IPR001287">
    <property type="entry name" value="NO2-reductase_Cu"/>
</dbReference>
<evidence type="ECO:0000256" key="20">
    <source>
        <dbReference type="PIRSR" id="PIRSR601287-1"/>
    </source>
</evidence>
<comment type="cofactor">
    <cofactor evidence="1 20">
        <name>Cu(+)</name>
        <dbReference type="ChEBI" id="CHEBI:49552"/>
    </cofactor>
</comment>
<dbReference type="Pfam" id="PF00394">
    <property type="entry name" value="Cu-oxidase"/>
    <property type="match status" value="1"/>
</dbReference>
<dbReference type="GO" id="GO:0005507">
    <property type="term" value="F:copper ion binding"/>
    <property type="evidence" value="ECO:0007669"/>
    <property type="project" value="InterPro"/>
</dbReference>
<dbReference type="Proteomes" id="UP000464318">
    <property type="component" value="Chromosome"/>
</dbReference>
<dbReference type="SUPFAM" id="SSF49503">
    <property type="entry name" value="Cupredoxins"/>
    <property type="match status" value="2"/>
</dbReference>
<keyword evidence="10" id="KW-0285">Flavoprotein</keyword>
<dbReference type="OrthoDB" id="9811395at2"/>
<keyword evidence="15 21" id="KW-0560">Oxidoreductase</keyword>
<dbReference type="Gene3D" id="2.60.40.420">
    <property type="entry name" value="Cupredoxins - blue copper proteins"/>
    <property type="match status" value="2"/>
</dbReference>
<keyword evidence="11 20" id="KW-0479">Metal-binding</keyword>
<evidence type="ECO:0000256" key="14">
    <source>
        <dbReference type="ARBA" id="ARBA00022827"/>
    </source>
</evidence>
<evidence type="ECO:0000256" key="1">
    <source>
        <dbReference type="ARBA" id="ARBA00001960"/>
    </source>
</evidence>
<dbReference type="GO" id="GO:0042597">
    <property type="term" value="C:periplasmic space"/>
    <property type="evidence" value="ECO:0007669"/>
    <property type="project" value="UniProtKB-SubCell"/>
</dbReference>
<dbReference type="GO" id="GO:0050421">
    <property type="term" value="F:nitrite reductase (NO-forming) activity"/>
    <property type="evidence" value="ECO:0007669"/>
    <property type="project" value="UniProtKB-EC"/>
</dbReference>
<feature type="binding site" description="type 1 copper site" evidence="20">
    <location>
        <position position="318"/>
    </location>
    <ligand>
        <name>Cu cation</name>
        <dbReference type="ChEBI" id="CHEBI:23378"/>
        <label>1</label>
    </ligand>
</feature>
<comment type="similarity">
    <text evidence="6">Belongs to the multicopper oxidase family.</text>
</comment>
<feature type="binding site" description="type 1 copper site" evidence="20">
    <location>
        <position position="172"/>
    </location>
    <ligand>
        <name>Cu cation</name>
        <dbReference type="ChEBI" id="CHEBI:23378"/>
        <label>1</label>
    </ligand>
</feature>
<dbReference type="InterPro" id="IPR001117">
    <property type="entry name" value="Cu-oxidase_2nd"/>
</dbReference>
<evidence type="ECO:0000256" key="2">
    <source>
        <dbReference type="ARBA" id="ARBA00001973"/>
    </source>
</evidence>
<comment type="pathway">
    <text evidence="5">Nitrogen metabolism; nitrate reduction (denitrification); dinitrogen from nitrate: step 2/4.</text>
</comment>
<feature type="binding site" description="type 1 copper site" evidence="20">
    <location>
        <position position="164"/>
    </location>
    <ligand>
        <name>Cu cation</name>
        <dbReference type="ChEBI" id="CHEBI:23378"/>
        <label>1</label>
    </ligand>
</feature>
<dbReference type="EMBL" id="CP029149">
    <property type="protein sequence ID" value="QHN64518.1"/>
    <property type="molecule type" value="Genomic_DNA"/>
</dbReference>
<evidence type="ECO:0000256" key="7">
    <source>
        <dbReference type="ARBA" id="ARBA00011233"/>
    </source>
</evidence>
<evidence type="ECO:0000256" key="9">
    <source>
        <dbReference type="ARBA" id="ARBA00017290"/>
    </source>
</evidence>
<feature type="binding site" description="type 1 copper site" evidence="20">
    <location>
        <position position="128"/>
    </location>
    <ligand>
        <name>Cu cation</name>
        <dbReference type="ChEBI" id="CHEBI:23378"/>
        <label>1</label>
    </ligand>
</feature>
<evidence type="ECO:0000256" key="5">
    <source>
        <dbReference type="ARBA" id="ARBA00005127"/>
    </source>
</evidence>
<dbReference type="FunFam" id="2.60.40.420:FF:000093">
    <property type="entry name" value="Copper-containing nitrite reductase"/>
    <property type="match status" value="1"/>
</dbReference>
<dbReference type="CDD" id="cd11020">
    <property type="entry name" value="CuRO_1_CuNIR"/>
    <property type="match status" value="1"/>
</dbReference>
<dbReference type="GO" id="GO:0042128">
    <property type="term" value="P:nitrate assimilation"/>
    <property type="evidence" value="ECO:0007669"/>
    <property type="project" value="UniProtKB-KW"/>
</dbReference>
<comment type="catalytic activity">
    <reaction evidence="19">
        <text>nitric oxide + Fe(III)-[cytochrome c] + H2O = Fe(II)-[cytochrome c] + nitrite + 2 H(+)</text>
        <dbReference type="Rhea" id="RHEA:15233"/>
        <dbReference type="Rhea" id="RHEA-COMP:10350"/>
        <dbReference type="Rhea" id="RHEA-COMP:14399"/>
        <dbReference type="ChEBI" id="CHEBI:15377"/>
        <dbReference type="ChEBI" id="CHEBI:15378"/>
        <dbReference type="ChEBI" id="CHEBI:16301"/>
        <dbReference type="ChEBI" id="CHEBI:16480"/>
        <dbReference type="ChEBI" id="CHEBI:29033"/>
        <dbReference type="ChEBI" id="CHEBI:29034"/>
        <dbReference type="EC" id="1.7.2.1"/>
    </reaction>
</comment>
<evidence type="ECO:0000256" key="16">
    <source>
        <dbReference type="ARBA" id="ARBA00023008"/>
    </source>
</evidence>
<sequence>MKQKTFLVALLSVALGLQSCKQETVSDSTSFPSEEGEKIEAKGNFEEAEVTSPPNVPAPVGDREAKKLIVKLETIEKIGELADGTQYNFWTFNGTVPGAFIRARVGDEIELHLKNNENSNFPHNIDLHAVNGPGGGAEATFVPPGKEAVFNFKATNPGLYVYHCATAPVGMHIANGMYGLILIEPKGGLPKVDKEFYIMQGDFYTKGAFGEKGLQDFDMDKAIAEKPDYVVFNGNTGSLLNGKELQVKTGETVRIFVGNGGPNLVSSFHIIGEIFDRVYMEGASKVNENVQTTLIPAGGAAIVEFKATVPGSYVIVDHSIFRAFNKGALGKIVVTGEENPKVFKKRDN</sequence>
<dbReference type="CDD" id="cd04208">
    <property type="entry name" value="CuRO_2_CuNIR"/>
    <property type="match status" value="1"/>
</dbReference>
<keyword evidence="12" id="KW-0677">Repeat</keyword>
<evidence type="ECO:0000256" key="10">
    <source>
        <dbReference type="ARBA" id="ARBA00022630"/>
    </source>
</evidence>
<dbReference type="PROSITE" id="PS51257">
    <property type="entry name" value="PROKAR_LIPOPROTEIN"/>
    <property type="match status" value="1"/>
</dbReference>
<gene>
    <name evidence="21" type="primary">nirK</name>
    <name evidence="21" type="ORF">DBX24_00740</name>
</gene>
<evidence type="ECO:0000256" key="15">
    <source>
        <dbReference type="ARBA" id="ARBA00023002"/>
    </source>
</evidence>
<feature type="binding site" description="type 1 copper site" evidence="20">
    <location>
        <position position="163"/>
    </location>
    <ligand>
        <name>Cu cation</name>
        <dbReference type="ChEBI" id="CHEBI:23378"/>
        <label>1</label>
    </ligand>
</feature>
<dbReference type="NCBIfam" id="TIGR02376">
    <property type="entry name" value="Cu_nitrite_red"/>
    <property type="match status" value="1"/>
</dbReference>
<dbReference type="AlphaFoldDB" id="A0A6P1QSR5"/>
<evidence type="ECO:0000256" key="12">
    <source>
        <dbReference type="ARBA" id="ARBA00022737"/>
    </source>
</evidence>
<reference evidence="21 22" key="1">
    <citation type="submission" date="2018-04" db="EMBL/GenBank/DDBJ databases">
        <title>Characteristic and Complete Genome Sequencing of A Novel Member of Infective Endocarditis Causative Bacteria: Bergeyella cardium QL-PH.</title>
        <authorList>
            <person name="Pan H."/>
            <person name="Sun E."/>
            <person name="Zhang Y."/>
        </authorList>
    </citation>
    <scope>NUCLEOTIDE SEQUENCE [LARGE SCALE GENOMIC DNA]</scope>
    <source>
        <strain evidence="21 22">HPQL</strain>
    </source>
</reference>
<keyword evidence="22" id="KW-1185">Reference proteome</keyword>
<dbReference type="RefSeq" id="WP_160223658.1">
    <property type="nucleotide sequence ID" value="NZ_CP029149.1"/>
</dbReference>
<evidence type="ECO:0000256" key="19">
    <source>
        <dbReference type="ARBA" id="ARBA00049340"/>
    </source>
</evidence>
<evidence type="ECO:0000256" key="11">
    <source>
        <dbReference type="ARBA" id="ARBA00022723"/>
    </source>
</evidence>
<evidence type="ECO:0000256" key="18">
    <source>
        <dbReference type="ARBA" id="ARBA00032356"/>
    </source>
</evidence>
<organism evidence="21 22">
    <name type="scientific">Bergeyella cardium</name>
    <dbReference type="NCBI Taxonomy" id="1585976"/>
    <lineage>
        <taxon>Bacteria</taxon>
        <taxon>Pseudomonadati</taxon>
        <taxon>Bacteroidota</taxon>
        <taxon>Flavobacteriia</taxon>
        <taxon>Flavobacteriales</taxon>
        <taxon>Weeksellaceae</taxon>
        <taxon>Bergeyella</taxon>
    </lineage>
</organism>
<feature type="binding site" description="type 1 copper site" evidence="20">
    <location>
        <position position="177"/>
    </location>
    <ligand>
        <name>Cu cation</name>
        <dbReference type="ChEBI" id="CHEBI:23378"/>
        <label>1</label>
    </ligand>
</feature>
<keyword evidence="16 20" id="KW-0186">Copper</keyword>
<comment type="cofactor">
    <cofactor evidence="2 20">
        <name>Cu(2+)</name>
        <dbReference type="ChEBI" id="CHEBI:29036"/>
    </cofactor>
</comment>
<keyword evidence="17" id="KW-0534">Nitrate assimilation</keyword>
<evidence type="ECO:0000256" key="3">
    <source>
        <dbReference type="ARBA" id="ARBA00001974"/>
    </source>
</evidence>
<dbReference type="GO" id="GO:0019333">
    <property type="term" value="P:denitrification pathway"/>
    <property type="evidence" value="ECO:0007669"/>
    <property type="project" value="UniProtKB-UniPathway"/>
</dbReference>
<dbReference type="PANTHER" id="PTHR11709">
    <property type="entry name" value="MULTI-COPPER OXIDASE"/>
    <property type="match status" value="1"/>
</dbReference>
<feature type="binding site" description="type 1 copper site" evidence="20">
    <location>
        <position position="123"/>
    </location>
    <ligand>
        <name>Cu cation</name>
        <dbReference type="ChEBI" id="CHEBI:23378"/>
        <label>1</label>
    </ligand>
</feature>
<dbReference type="UniPathway" id="UPA00652">
    <property type="reaction ID" value="UER00707"/>
</dbReference>
<dbReference type="Pfam" id="PF07732">
    <property type="entry name" value="Cu-oxidase_3"/>
    <property type="match status" value="1"/>
</dbReference>
<evidence type="ECO:0000256" key="6">
    <source>
        <dbReference type="ARBA" id="ARBA00010609"/>
    </source>
</evidence>
<keyword evidence="13" id="KW-0574">Periplasm</keyword>
<dbReference type="InterPro" id="IPR045087">
    <property type="entry name" value="Cu-oxidase_fam"/>
</dbReference>
<evidence type="ECO:0000256" key="4">
    <source>
        <dbReference type="ARBA" id="ARBA00004418"/>
    </source>
</evidence>
<protein>
    <recommendedName>
        <fullName evidence="9">Copper-containing nitrite reductase</fullName>
        <ecNumber evidence="8">1.7.2.1</ecNumber>
    </recommendedName>
    <alternativeName>
        <fullName evidence="18">Cu-NIR</fullName>
    </alternativeName>
</protein>
<dbReference type="InterPro" id="IPR008972">
    <property type="entry name" value="Cupredoxin"/>
</dbReference>
<comment type="subcellular location">
    <subcellularLocation>
        <location evidence="4">Periplasm</location>
    </subcellularLocation>
</comment>
<evidence type="ECO:0000256" key="13">
    <source>
        <dbReference type="ARBA" id="ARBA00022764"/>
    </source>
</evidence>
<evidence type="ECO:0000256" key="8">
    <source>
        <dbReference type="ARBA" id="ARBA00011882"/>
    </source>
</evidence>
<proteinExistence type="inferred from homology"/>
<dbReference type="KEGG" id="bcad:DBX24_00740"/>
<dbReference type="PRINTS" id="PR00695">
    <property type="entry name" value="CUNO2RDTASE"/>
</dbReference>
<dbReference type="EC" id="1.7.2.1" evidence="8"/>
<evidence type="ECO:0000256" key="17">
    <source>
        <dbReference type="ARBA" id="ARBA00023063"/>
    </source>
</evidence>
<evidence type="ECO:0000313" key="22">
    <source>
        <dbReference type="Proteomes" id="UP000464318"/>
    </source>
</evidence>
<keyword evidence="14" id="KW-0274">FAD</keyword>
<comment type="cofactor">
    <cofactor evidence="3">
        <name>FAD</name>
        <dbReference type="ChEBI" id="CHEBI:57692"/>
    </cofactor>
</comment>
<accession>A0A6P1QSR5</accession>
<comment type="subunit">
    <text evidence="7">Homotrimer.</text>
</comment>
<dbReference type="InterPro" id="IPR011707">
    <property type="entry name" value="Cu-oxidase-like_N"/>
</dbReference>